<feature type="domain" description="Thioredoxin" evidence="1">
    <location>
        <begin position="153"/>
        <end position="235"/>
    </location>
</feature>
<dbReference type="GO" id="GO:0005783">
    <property type="term" value="C:endoplasmic reticulum"/>
    <property type="evidence" value="ECO:0007669"/>
    <property type="project" value="TreeGrafter"/>
</dbReference>
<proteinExistence type="predicted"/>
<dbReference type="Gene3D" id="3.40.30.10">
    <property type="entry name" value="Glutaredoxin"/>
    <property type="match status" value="2"/>
</dbReference>
<dbReference type="GO" id="GO:0006457">
    <property type="term" value="P:protein folding"/>
    <property type="evidence" value="ECO:0007669"/>
    <property type="project" value="TreeGrafter"/>
</dbReference>
<dbReference type="InterPro" id="IPR051063">
    <property type="entry name" value="PDI"/>
</dbReference>
<dbReference type="PANTHER" id="PTHR45672">
    <property type="entry name" value="PROTEIN DISULFIDE-ISOMERASE C17H9.14C-RELATED"/>
    <property type="match status" value="1"/>
</dbReference>
<comment type="caution">
    <text evidence="2">The sequence shown here is derived from an EMBL/GenBank/DDBJ whole genome shotgun (WGS) entry which is preliminary data.</text>
</comment>
<protein>
    <recommendedName>
        <fullName evidence="1">Thioredoxin domain-containing protein</fullName>
    </recommendedName>
</protein>
<keyword evidence="3" id="KW-1185">Reference proteome</keyword>
<feature type="domain" description="Thioredoxin" evidence="1">
    <location>
        <begin position="33"/>
        <end position="135"/>
    </location>
</feature>
<dbReference type="PANTHER" id="PTHR45672:SF19">
    <property type="entry name" value="PROTEIN DISULFIDE-ISOMERASE LIKE 2-1"/>
    <property type="match status" value="1"/>
</dbReference>
<gene>
    <name evidence="2" type="ORF">MKW98_004658</name>
</gene>
<accession>A0AAD4XJI4</accession>
<organism evidence="2 3">
    <name type="scientific">Papaver atlanticum</name>
    <dbReference type="NCBI Taxonomy" id="357466"/>
    <lineage>
        <taxon>Eukaryota</taxon>
        <taxon>Viridiplantae</taxon>
        <taxon>Streptophyta</taxon>
        <taxon>Embryophyta</taxon>
        <taxon>Tracheophyta</taxon>
        <taxon>Spermatophyta</taxon>
        <taxon>Magnoliopsida</taxon>
        <taxon>Ranunculales</taxon>
        <taxon>Papaveraceae</taxon>
        <taxon>Papaveroideae</taxon>
        <taxon>Papaver</taxon>
    </lineage>
</organism>
<name>A0AAD4XJI4_9MAGN</name>
<reference evidence="2" key="1">
    <citation type="submission" date="2022-04" db="EMBL/GenBank/DDBJ databases">
        <title>A functionally conserved STORR gene fusion in Papaver species that diverged 16.8 million years ago.</title>
        <authorList>
            <person name="Catania T."/>
        </authorList>
    </citation>
    <scope>NUCLEOTIDE SEQUENCE</scope>
    <source>
        <strain evidence="2">S-188037</strain>
    </source>
</reference>
<dbReference type="AlphaFoldDB" id="A0AAD4XJI4"/>
<sequence length="275" mass="31116">MVSSGKKKIRLNLSIEISGLLLLILISSSVADVVVLTYNTFEKNVGQDRYAFINFYWPGFLTCERLDPQYENLGENIGMADESVLIGKVDCEKNWSICKKYEITVWPTLKWFYKGSLKPKEYEGQWHVQFLSDFVNTEAETNLKIETVPSDLVVLTDSNFDEVVLDETKNVMVVFYAPWSVISKALLLTCEEIATGMKNSYVVATLDVVKYRDISDRYGITRTPTLKFFPRDDKTGLFGQDGANSTATNRELEDLPTLNFVTKGSNNNTGLYGVQ</sequence>
<evidence type="ECO:0000259" key="1">
    <source>
        <dbReference type="Pfam" id="PF00085"/>
    </source>
</evidence>
<dbReference type="SUPFAM" id="SSF52833">
    <property type="entry name" value="Thioredoxin-like"/>
    <property type="match status" value="2"/>
</dbReference>
<evidence type="ECO:0000313" key="2">
    <source>
        <dbReference type="EMBL" id="KAI3916217.1"/>
    </source>
</evidence>
<dbReference type="EMBL" id="JAJJMB010009125">
    <property type="protein sequence ID" value="KAI3916217.1"/>
    <property type="molecule type" value="Genomic_DNA"/>
</dbReference>
<dbReference type="GO" id="GO:0003756">
    <property type="term" value="F:protein disulfide isomerase activity"/>
    <property type="evidence" value="ECO:0007669"/>
    <property type="project" value="TreeGrafter"/>
</dbReference>
<dbReference type="Proteomes" id="UP001202328">
    <property type="component" value="Unassembled WGS sequence"/>
</dbReference>
<dbReference type="Pfam" id="PF00085">
    <property type="entry name" value="Thioredoxin"/>
    <property type="match status" value="2"/>
</dbReference>
<dbReference type="InterPro" id="IPR036249">
    <property type="entry name" value="Thioredoxin-like_sf"/>
</dbReference>
<evidence type="ECO:0000313" key="3">
    <source>
        <dbReference type="Proteomes" id="UP001202328"/>
    </source>
</evidence>
<dbReference type="InterPro" id="IPR013766">
    <property type="entry name" value="Thioredoxin_domain"/>
</dbReference>